<sequence length="1006" mass="106452">MVVFRVLGPLTAENAAGPVRLGGPRHQAVLARLLVARGRVVPVTWLIDDLWGGDPPDGALGSVQTFVGVLRKALEPDRPPRTPSRLLVTESSGYALRAEPDAVDAWRFEAAVAESARLLAGGEAERARVVLDDALALWRGPAYVEFADEDWARAEADRLTELRLLAVERRAEAAIAAGQAAESVPDLRAHVAGHPLREDGWRLLALALYRSGRQGDALATLRRAREVLRTELGVDPGAELRQLEADVLAQEPRLSAPAPPPVDEPFVGREDELADLIKAAVATASAGRPGLVLLSGAAGAGKTALARALTRRLGAMGWATAWGGGVELPAVPGDDLAVARFRRQRAMEEYLAKLGGRGPVVLVFDDLHWADEEALALLTGLATDPGAGPVLLVGTYRSTEISAGLAAALGRAARAEPVRVYLGGLTEPQVAELVVAVGHREPTREAVRVIHRRSGGNPFFVRELARLWAAEGEAGLHAVPAGVREVIRHRLAGPAGTTQLRQAAVLGREVELDLLIALAGDEDAVLAAVEAAVAAGFLVEAGADFVHFGHDLVRETLYEDISLARRARWHTAAAELIEQRRPDDVAAIAHHYLRAGSAATAGRAAHYARAAAEAAEQRSAPHEAARLWREVVVRSDGRARLEATMGLVRALAVTGDLVRARQLRAEAVAEAEAFGDPLLTARVIGSFDVPAIWTANDDEAHSDRLVAAAERALAGLSGRDAERARLLTTIAMERRADTGGRGGEAAAEAVRLARGLRDPALLALALNGLFLQTFHRAGLAPDRARVGAELVALSGESGGLVTFEVLGHLIQLQSAAALSDLDTADEHAAAADRLAERYELPLVGVFTEWYAALRLAITGQHTAAAAAYREAAARLGGTGMSGLEPGILAFALLGVDPDTTGDFGPYEPWARPGESIPDSPRDLLFEARTCLHARHAIQNGQTSVMERLYAELLPAAGELAGAGSGLLTFGPVARYLGDLATALGRPADAATHYRQADALSRLGRRR</sequence>
<dbReference type="InterPro" id="IPR016032">
    <property type="entry name" value="Sig_transdc_resp-reg_C-effctor"/>
</dbReference>
<keyword evidence="8" id="KW-1185">Reference proteome</keyword>
<dbReference type="Gene3D" id="1.25.40.10">
    <property type="entry name" value="Tetratricopeptide repeat domain"/>
    <property type="match status" value="1"/>
</dbReference>
<evidence type="ECO:0000313" key="7">
    <source>
        <dbReference type="EMBL" id="AXB48513.1"/>
    </source>
</evidence>
<reference evidence="7 8" key="1">
    <citation type="submission" date="2016-04" db="EMBL/GenBank/DDBJ databases">
        <title>Complete genome sequence and analysis of deep-sea sediment isolate, Amycolatopsis sp. WP1.</title>
        <authorList>
            <person name="Wang H."/>
            <person name="Chen S."/>
            <person name="Wu Q."/>
        </authorList>
    </citation>
    <scope>NUCLEOTIDE SEQUENCE [LARGE SCALE GENOMIC DNA]</scope>
    <source>
        <strain evidence="7 8">WP1</strain>
    </source>
</reference>
<dbReference type="InterPro" id="IPR011990">
    <property type="entry name" value="TPR-like_helical_dom_sf"/>
</dbReference>
<dbReference type="FunFam" id="1.25.40.10:FF:000222">
    <property type="entry name" value="SARP family transcriptional regulator"/>
    <property type="match status" value="1"/>
</dbReference>
<evidence type="ECO:0000256" key="5">
    <source>
        <dbReference type="PROSITE-ProRule" id="PRU01091"/>
    </source>
</evidence>
<dbReference type="InterPro" id="IPR001867">
    <property type="entry name" value="OmpR/PhoB-type_DNA-bd"/>
</dbReference>
<dbReference type="InterPro" id="IPR036388">
    <property type="entry name" value="WH-like_DNA-bd_sf"/>
</dbReference>
<feature type="DNA-binding region" description="OmpR/PhoB-type" evidence="5">
    <location>
        <begin position="1"/>
        <end position="98"/>
    </location>
</feature>
<dbReference type="Proteomes" id="UP000250434">
    <property type="component" value="Chromosome"/>
</dbReference>
<protein>
    <submittedName>
        <fullName evidence="7">SARP family transcriptional regulator</fullName>
    </submittedName>
</protein>
<dbReference type="KEGG" id="aab:A4R43_15280"/>
<accession>A0A344LKD9</accession>
<dbReference type="GO" id="GO:0000160">
    <property type="term" value="P:phosphorelay signal transduction system"/>
    <property type="evidence" value="ECO:0007669"/>
    <property type="project" value="InterPro"/>
</dbReference>
<dbReference type="PANTHER" id="PTHR35807:SF1">
    <property type="entry name" value="TRANSCRIPTIONAL REGULATOR REDD"/>
    <property type="match status" value="1"/>
</dbReference>
<gene>
    <name evidence="7" type="ORF">A4R43_15280</name>
</gene>
<dbReference type="GO" id="GO:0003677">
    <property type="term" value="F:DNA binding"/>
    <property type="evidence" value="ECO:0007669"/>
    <property type="project" value="UniProtKB-UniRule"/>
</dbReference>
<keyword evidence="3 5" id="KW-0238">DNA-binding</keyword>
<dbReference type="RefSeq" id="WP_113697622.1">
    <property type="nucleotide sequence ID" value="NZ_CP015163.1"/>
</dbReference>
<dbReference type="EMBL" id="CP015163">
    <property type="protein sequence ID" value="AXB48513.1"/>
    <property type="molecule type" value="Genomic_DNA"/>
</dbReference>
<dbReference type="PANTHER" id="PTHR35807">
    <property type="entry name" value="TRANSCRIPTIONAL REGULATOR REDD-RELATED"/>
    <property type="match status" value="1"/>
</dbReference>
<dbReference type="SUPFAM" id="SSF46894">
    <property type="entry name" value="C-terminal effector domain of the bipartite response regulators"/>
    <property type="match status" value="1"/>
</dbReference>
<dbReference type="SMART" id="SM00862">
    <property type="entry name" value="Trans_reg_C"/>
    <property type="match status" value="1"/>
</dbReference>
<comment type="similarity">
    <text evidence="1">Belongs to the AfsR/DnrI/RedD regulatory family.</text>
</comment>
<dbReference type="CDD" id="cd15831">
    <property type="entry name" value="BTAD"/>
    <property type="match status" value="1"/>
</dbReference>
<evidence type="ECO:0000256" key="4">
    <source>
        <dbReference type="ARBA" id="ARBA00023163"/>
    </source>
</evidence>
<dbReference type="Pfam" id="PF00486">
    <property type="entry name" value="Trans_reg_C"/>
    <property type="match status" value="1"/>
</dbReference>
<dbReference type="SUPFAM" id="SSF48452">
    <property type="entry name" value="TPR-like"/>
    <property type="match status" value="1"/>
</dbReference>
<dbReference type="InterPro" id="IPR003593">
    <property type="entry name" value="AAA+_ATPase"/>
</dbReference>
<organism evidence="7 8">
    <name type="scientific">Amycolatopsis albispora</name>
    <dbReference type="NCBI Taxonomy" id="1804986"/>
    <lineage>
        <taxon>Bacteria</taxon>
        <taxon>Bacillati</taxon>
        <taxon>Actinomycetota</taxon>
        <taxon>Actinomycetes</taxon>
        <taxon>Pseudonocardiales</taxon>
        <taxon>Pseudonocardiaceae</taxon>
        <taxon>Amycolatopsis</taxon>
    </lineage>
</organism>
<dbReference type="Gene3D" id="3.40.50.300">
    <property type="entry name" value="P-loop containing nucleotide triphosphate hydrolases"/>
    <property type="match status" value="1"/>
</dbReference>
<dbReference type="Pfam" id="PF13191">
    <property type="entry name" value="AAA_16"/>
    <property type="match status" value="2"/>
</dbReference>
<dbReference type="InterPro" id="IPR027417">
    <property type="entry name" value="P-loop_NTPase"/>
</dbReference>
<dbReference type="GO" id="GO:0006355">
    <property type="term" value="P:regulation of DNA-templated transcription"/>
    <property type="evidence" value="ECO:0007669"/>
    <property type="project" value="InterPro"/>
</dbReference>
<dbReference type="SMART" id="SM01043">
    <property type="entry name" value="BTAD"/>
    <property type="match status" value="1"/>
</dbReference>
<evidence type="ECO:0000256" key="2">
    <source>
        <dbReference type="ARBA" id="ARBA00023015"/>
    </source>
</evidence>
<evidence type="ECO:0000259" key="6">
    <source>
        <dbReference type="PROSITE" id="PS51755"/>
    </source>
</evidence>
<evidence type="ECO:0000313" key="8">
    <source>
        <dbReference type="Proteomes" id="UP000250434"/>
    </source>
</evidence>
<dbReference type="Gene3D" id="1.10.10.10">
    <property type="entry name" value="Winged helix-like DNA-binding domain superfamily/Winged helix DNA-binding domain"/>
    <property type="match status" value="1"/>
</dbReference>
<evidence type="ECO:0000256" key="1">
    <source>
        <dbReference type="ARBA" id="ARBA00005820"/>
    </source>
</evidence>
<dbReference type="SMART" id="SM00382">
    <property type="entry name" value="AAA"/>
    <property type="match status" value="1"/>
</dbReference>
<name>A0A344LKD9_9PSEU</name>
<dbReference type="InterPro" id="IPR005158">
    <property type="entry name" value="BTAD"/>
</dbReference>
<dbReference type="Pfam" id="PF03704">
    <property type="entry name" value="BTAD"/>
    <property type="match status" value="1"/>
</dbReference>
<evidence type="ECO:0000256" key="3">
    <source>
        <dbReference type="ARBA" id="ARBA00023125"/>
    </source>
</evidence>
<dbReference type="PROSITE" id="PS51755">
    <property type="entry name" value="OMPR_PHOB"/>
    <property type="match status" value="1"/>
</dbReference>
<dbReference type="AlphaFoldDB" id="A0A344LKD9"/>
<keyword evidence="2" id="KW-0805">Transcription regulation</keyword>
<dbReference type="InterPro" id="IPR051677">
    <property type="entry name" value="AfsR-DnrI-RedD_regulator"/>
</dbReference>
<dbReference type="OrthoDB" id="134712at2"/>
<keyword evidence="4" id="KW-0804">Transcription</keyword>
<proteinExistence type="inferred from homology"/>
<dbReference type="SUPFAM" id="SSF52540">
    <property type="entry name" value="P-loop containing nucleoside triphosphate hydrolases"/>
    <property type="match status" value="1"/>
</dbReference>
<feature type="domain" description="OmpR/PhoB-type" evidence="6">
    <location>
        <begin position="1"/>
        <end position="98"/>
    </location>
</feature>
<dbReference type="InterPro" id="IPR041664">
    <property type="entry name" value="AAA_16"/>
</dbReference>